<organism evidence="2 3">
    <name type="scientific">Comamonas odontotermitis</name>
    <dbReference type="NCBI Taxonomy" id="379895"/>
    <lineage>
        <taxon>Bacteria</taxon>
        <taxon>Pseudomonadati</taxon>
        <taxon>Pseudomonadota</taxon>
        <taxon>Betaproteobacteria</taxon>
        <taxon>Burkholderiales</taxon>
        <taxon>Comamonadaceae</taxon>
        <taxon>Comamonas</taxon>
    </lineage>
</organism>
<feature type="transmembrane region" description="Helical" evidence="1">
    <location>
        <begin position="64"/>
        <end position="86"/>
    </location>
</feature>
<comment type="caution">
    <text evidence="2">The sequence shown here is derived from an EMBL/GenBank/DDBJ whole genome shotgun (WGS) entry which is preliminary data.</text>
</comment>
<feature type="transmembrane region" description="Helical" evidence="1">
    <location>
        <begin position="98"/>
        <end position="120"/>
    </location>
</feature>
<keyword evidence="1" id="KW-0472">Membrane</keyword>
<sequence>MAVLQNLWGWIRQQRAPLLCSVAGLVLSFVFLGLPGFASYWPAEQLFRLAGDAALLDRIQGDKLWPVLISASFLQALLITPVHCLLRRWQPALPPTLHVAATALLVLAVSIVATSVMLLAQVDA</sequence>
<gene>
    <name evidence="2" type="ORF">HNP33_001791</name>
</gene>
<feature type="transmembrane region" description="Helical" evidence="1">
    <location>
        <begin position="18"/>
        <end position="41"/>
    </location>
</feature>
<proteinExistence type="predicted"/>
<evidence type="ECO:0000313" key="3">
    <source>
        <dbReference type="Proteomes" id="UP000562492"/>
    </source>
</evidence>
<keyword evidence="1" id="KW-1133">Transmembrane helix</keyword>
<name>A0ABR6REZ3_9BURK</name>
<dbReference type="RefSeq" id="WP_184707484.1">
    <property type="nucleotide sequence ID" value="NZ_JACHKZ010000009.1"/>
</dbReference>
<accession>A0ABR6REZ3</accession>
<keyword evidence="1" id="KW-0812">Transmembrane</keyword>
<dbReference type="EMBL" id="JACHKZ010000009">
    <property type="protein sequence ID" value="MBB6577733.1"/>
    <property type="molecule type" value="Genomic_DNA"/>
</dbReference>
<evidence type="ECO:0000313" key="2">
    <source>
        <dbReference type="EMBL" id="MBB6577733.1"/>
    </source>
</evidence>
<keyword evidence="3" id="KW-1185">Reference proteome</keyword>
<reference evidence="2 3" key="1">
    <citation type="submission" date="2020-08" db="EMBL/GenBank/DDBJ databases">
        <title>Functional genomics of gut bacteria from endangered species of beetles.</title>
        <authorList>
            <person name="Carlos-Shanley C."/>
        </authorList>
    </citation>
    <scope>NUCLEOTIDE SEQUENCE [LARGE SCALE GENOMIC DNA]</scope>
    <source>
        <strain evidence="2 3">S00124</strain>
    </source>
</reference>
<protein>
    <submittedName>
        <fullName evidence="2">Uncharacterized protein</fullName>
    </submittedName>
</protein>
<dbReference type="Proteomes" id="UP000562492">
    <property type="component" value="Unassembled WGS sequence"/>
</dbReference>
<evidence type="ECO:0000256" key="1">
    <source>
        <dbReference type="SAM" id="Phobius"/>
    </source>
</evidence>